<name>A0ABQ4XC46_9ASTR</name>
<comment type="caution">
    <text evidence="2">The sequence shown here is derived from an EMBL/GenBank/DDBJ whole genome shotgun (WGS) entry which is preliminary data.</text>
</comment>
<dbReference type="EMBL" id="BQNB010009389">
    <property type="protein sequence ID" value="GJS62850.1"/>
    <property type="molecule type" value="Genomic_DNA"/>
</dbReference>
<dbReference type="Proteomes" id="UP001151760">
    <property type="component" value="Unassembled WGS sequence"/>
</dbReference>
<feature type="compositionally biased region" description="Basic and acidic residues" evidence="1">
    <location>
        <begin position="136"/>
        <end position="153"/>
    </location>
</feature>
<reference evidence="2" key="1">
    <citation type="journal article" date="2022" name="Int. J. Mol. Sci.">
        <title>Draft Genome of Tanacetum Coccineum: Genomic Comparison of Closely Related Tanacetum-Family Plants.</title>
        <authorList>
            <person name="Yamashiro T."/>
            <person name="Shiraishi A."/>
            <person name="Nakayama K."/>
            <person name="Satake H."/>
        </authorList>
    </citation>
    <scope>NUCLEOTIDE SEQUENCE</scope>
</reference>
<reference evidence="2" key="2">
    <citation type="submission" date="2022-01" db="EMBL/GenBank/DDBJ databases">
        <authorList>
            <person name="Yamashiro T."/>
            <person name="Shiraishi A."/>
            <person name="Satake H."/>
            <person name="Nakayama K."/>
        </authorList>
    </citation>
    <scope>NUCLEOTIDE SEQUENCE</scope>
</reference>
<evidence type="ECO:0000313" key="3">
    <source>
        <dbReference type="Proteomes" id="UP001151760"/>
    </source>
</evidence>
<keyword evidence="3" id="KW-1185">Reference proteome</keyword>
<evidence type="ECO:0000256" key="1">
    <source>
        <dbReference type="SAM" id="MobiDB-lite"/>
    </source>
</evidence>
<feature type="region of interest" description="Disordered" evidence="1">
    <location>
        <begin position="134"/>
        <end position="169"/>
    </location>
</feature>
<proteinExistence type="predicted"/>
<gene>
    <name evidence="2" type="ORF">Tco_0677414</name>
</gene>
<accession>A0ABQ4XC46</accession>
<evidence type="ECO:0000313" key="2">
    <source>
        <dbReference type="EMBL" id="GJS62850.1"/>
    </source>
</evidence>
<feature type="region of interest" description="Disordered" evidence="1">
    <location>
        <begin position="364"/>
        <end position="384"/>
    </location>
</feature>
<feature type="compositionally biased region" description="Basic and acidic residues" evidence="1">
    <location>
        <begin position="364"/>
        <end position="375"/>
    </location>
</feature>
<organism evidence="2 3">
    <name type="scientific">Tanacetum coccineum</name>
    <dbReference type="NCBI Taxonomy" id="301880"/>
    <lineage>
        <taxon>Eukaryota</taxon>
        <taxon>Viridiplantae</taxon>
        <taxon>Streptophyta</taxon>
        <taxon>Embryophyta</taxon>
        <taxon>Tracheophyta</taxon>
        <taxon>Spermatophyta</taxon>
        <taxon>Magnoliopsida</taxon>
        <taxon>eudicotyledons</taxon>
        <taxon>Gunneridae</taxon>
        <taxon>Pentapetalae</taxon>
        <taxon>asterids</taxon>
        <taxon>campanulids</taxon>
        <taxon>Asterales</taxon>
        <taxon>Asteraceae</taxon>
        <taxon>Asteroideae</taxon>
        <taxon>Anthemideae</taxon>
        <taxon>Anthemidinae</taxon>
        <taxon>Tanacetum</taxon>
    </lineage>
</organism>
<protein>
    <submittedName>
        <fullName evidence="2">Uncharacterized protein</fullName>
    </submittedName>
</protein>
<sequence length="384" mass="42347">MLRVRTSSRAMLAIYIAIHTYTVMSDSEDSTVTYMAVSIPFGGLSDIGSPGVDGPPVIPEDLYVYVKFMPPEDDVLPTKEQPLPAAVPTPLLESISYVLRSDPGGRIRRRMMMRILRRIQLIIPLIEMMMMRRKRSPSETRLDNEDDDRDMRKGVGSSTTAGRLCPPTRILPVHTSTQAISDAPPSGTPPILPIPLPTSSPSLLLPSTNHGADRPEVCLPPQKRLCFAINPSTRSESSSALATRPTGDTWDEMLEDMPGAPVTDETELGRRMTNFVTTRDRRAHAHTALIMEREARLSCEAWGRSRDASDLTHSEVMALRTQKRAPKRTTRANLAATTATTSVTYEQLKEMIDQGITAALAARDADRSMNGDDSHNSGMAVRRN</sequence>